<dbReference type="GO" id="GO:0003677">
    <property type="term" value="F:DNA binding"/>
    <property type="evidence" value="ECO:0007669"/>
    <property type="project" value="UniProtKB-KW"/>
</dbReference>
<dbReference type="InterPro" id="IPR047106">
    <property type="entry name" value="NFIL3-like_bZIP"/>
</dbReference>
<keyword evidence="2" id="KW-0805">Transcription regulation</keyword>
<dbReference type="CDD" id="cd14694">
    <property type="entry name" value="bZIP_NFIL3"/>
    <property type="match status" value="1"/>
</dbReference>
<dbReference type="PANTHER" id="PTHR15284">
    <property type="entry name" value="NUCLEAR FACTOR INTERLEUKIN-3-REGULATED PROTEIN"/>
    <property type="match status" value="1"/>
</dbReference>
<dbReference type="KEGG" id="hro:HELRODRAFT_82807"/>
<dbReference type="CTD" id="20216117"/>
<dbReference type="Gene3D" id="1.20.5.170">
    <property type="match status" value="1"/>
</dbReference>
<dbReference type="InterPro" id="IPR047229">
    <property type="entry name" value="NFIL3-like"/>
</dbReference>
<accession>T1G4W9</accession>
<organism evidence="8 9">
    <name type="scientific">Helobdella robusta</name>
    <name type="common">Californian leech</name>
    <dbReference type="NCBI Taxonomy" id="6412"/>
    <lineage>
        <taxon>Eukaryota</taxon>
        <taxon>Metazoa</taxon>
        <taxon>Spiralia</taxon>
        <taxon>Lophotrochozoa</taxon>
        <taxon>Annelida</taxon>
        <taxon>Clitellata</taxon>
        <taxon>Hirudinea</taxon>
        <taxon>Rhynchobdellida</taxon>
        <taxon>Glossiphoniidae</taxon>
        <taxon>Helobdella</taxon>
    </lineage>
</organism>
<keyword evidence="3" id="KW-0238">DNA-binding</keyword>
<dbReference type="Pfam" id="PF07716">
    <property type="entry name" value="bZIP_2"/>
    <property type="match status" value="1"/>
</dbReference>
<dbReference type="SMART" id="SM00338">
    <property type="entry name" value="BRLZ"/>
    <property type="match status" value="1"/>
</dbReference>
<keyword evidence="4" id="KW-0804">Transcription</keyword>
<dbReference type="OrthoDB" id="6151507at2759"/>
<keyword evidence="9" id="KW-1185">Reference proteome</keyword>
<evidence type="ECO:0000313" key="9">
    <source>
        <dbReference type="Proteomes" id="UP000015101"/>
    </source>
</evidence>
<evidence type="ECO:0000256" key="3">
    <source>
        <dbReference type="ARBA" id="ARBA00023125"/>
    </source>
</evidence>
<evidence type="ECO:0000256" key="1">
    <source>
        <dbReference type="ARBA" id="ARBA00006079"/>
    </source>
</evidence>
<dbReference type="PANTHER" id="PTHR15284:SF0">
    <property type="entry name" value="GH23983P"/>
    <property type="match status" value="1"/>
</dbReference>
<dbReference type="GeneID" id="20216117"/>
<comment type="similarity">
    <text evidence="1">Belongs to the bZIP family. NFIL3 subfamily.</text>
</comment>
<reference evidence="8" key="3">
    <citation type="submission" date="2015-06" db="UniProtKB">
        <authorList>
            <consortium name="EnsemblMetazoa"/>
        </authorList>
    </citation>
    <scope>IDENTIFICATION</scope>
</reference>
<protein>
    <recommendedName>
        <fullName evidence="6">BZIP domain-containing protein</fullName>
    </recommendedName>
</protein>
<sequence length="79" mass="9523">MKSVTRRHREFIPDHKKDKEYWMKRQKNNAAAKKSREKRRLNDVVLTNQIVQLTNENKRLKVELQAIKQRFGLSISSPY</sequence>
<dbReference type="RefSeq" id="XP_009021353.1">
    <property type="nucleotide sequence ID" value="XM_009023105.1"/>
</dbReference>
<dbReference type="FunFam" id="1.20.5.170:FF:000025">
    <property type="entry name" value="nuclear factor interleukin-3-regulated protein-like"/>
    <property type="match status" value="1"/>
</dbReference>
<dbReference type="Proteomes" id="UP000015101">
    <property type="component" value="Unassembled WGS sequence"/>
</dbReference>
<gene>
    <name evidence="8" type="primary">20216117</name>
    <name evidence="7" type="ORF">HELRODRAFT_82807</name>
</gene>
<name>T1G4W9_HELRO</name>
<dbReference type="GO" id="GO:0003700">
    <property type="term" value="F:DNA-binding transcription factor activity"/>
    <property type="evidence" value="ECO:0007669"/>
    <property type="project" value="InterPro"/>
</dbReference>
<dbReference type="OMA" id="ITPLAGH"/>
<dbReference type="PROSITE" id="PS00036">
    <property type="entry name" value="BZIP_BASIC"/>
    <property type="match status" value="1"/>
</dbReference>
<dbReference type="EMBL" id="AMQM01005399">
    <property type="status" value="NOT_ANNOTATED_CDS"/>
    <property type="molecule type" value="Genomic_DNA"/>
</dbReference>
<reference evidence="7 9" key="2">
    <citation type="journal article" date="2013" name="Nature">
        <title>Insights into bilaterian evolution from three spiralian genomes.</title>
        <authorList>
            <person name="Simakov O."/>
            <person name="Marletaz F."/>
            <person name="Cho S.J."/>
            <person name="Edsinger-Gonzales E."/>
            <person name="Havlak P."/>
            <person name="Hellsten U."/>
            <person name="Kuo D.H."/>
            <person name="Larsson T."/>
            <person name="Lv J."/>
            <person name="Arendt D."/>
            <person name="Savage R."/>
            <person name="Osoegawa K."/>
            <person name="de Jong P."/>
            <person name="Grimwood J."/>
            <person name="Chapman J.A."/>
            <person name="Shapiro H."/>
            <person name="Aerts A."/>
            <person name="Otillar R.P."/>
            <person name="Terry A.Y."/>
            <person name="Boore J.L."/>
            <person name="Grigoriev I.V."/>
            <person name="Lindberg D.R."/>
            <person name="Seaver E.C."/>
            <person name="Weisblat D.A."/>
            <person name="Putnam N.H."/>
            <person name="Rokhsar D.S."/>
        </authorList>
    </citation>
    <scope>NUCLEOTIDE SEQUENCE</scope>
</reference>
<dbReference type="eggNOG" id="KOG3119">
    <property type="taxonomic scope" value="Eukaryota"/>
</dbReference>
<dbReference type="EMBL" id="KB096900">
    <property type="protein sequence ID" value="ESO00716.1"/>
    <property type="molecule type" value="Genomic_DNA"/>
</dbReference>
<evidence type="ECO:0000313" key="7">
    <source>
        <dbReference type="EMBL" id="ESO00716.1"/>
    </source>
</evidence>
<dbReference type="STRING" id="6412.T1G4W9"/>
<dbReference type="AlphaFoldDB" id="T1G4W9"/>
<dbReference type="EnsemblMetazoa" id="HelroT82807">
    <property type="protein sequence ID" value="HelroP82807"/>
    <property type="gene ID" value="HelroG82807"/>
</dbReference>
<evidence type="ECO:0000259" key="6">
    <source>
        <dbReference type="PROSITE" id="PS50217"/>
    </source>
</evidence>
<dbReference type="InterPro" id="IPR046347">
    <property type="entry name" value="bZIP_sf"/>
</dbReference>
<evidence type="ECO:0000256" key="2">
    <source>
        <dbReference type="ARBA" id="ARBA00023015"/>
    </source>
</evidence>
<dbReference type="PROSITE" id="PS50217">
    <property type="entry name" value="BZIP"/>
    <property type="match status" value="1"/>
</dbReference>
<evidence type="ECO:0000256" key="5">
    <source>
        <dbReference type="ARBA" id="ARBA00023242"/>
    </source>
</evidence>
<dbReference type="HOGENOM" id="CLU_178951_1_0_1"/>
<evidence type="ECO:0000256" key="4">
    <source>
        <dbReference type="ARBA" id="ARBA00023163"/>
    </source>
</evidence>
<dbReference type="InterPro" id="IPR004827">
    <property type="entry name" value="bZIP"/>
</dbReference>
<keyword evidence="5" id="KW-0539">Nucleus</keyword>
<reference evidence="9" key="1">
    <citation type="submission" date="2012-12" db="EMBL/GenBank/DDBJ databases">
        <authorList>
            <person name="Hellsten U."/>
            <person name="Grimwood J."/>
            <person name="Chapman J.A."/>
            <person name="Shapiro H."/>
            <person name="Aerts A."/>
            <person name="Otillar R.P."/>
            <person name="Terry A.Y."/>
            <person name="Boore J.L."/>
            <person name="Simakov O."/>
            <person name="Marletaz F."/>
            <person name="Cho S.-J."/>
            <person name="Edsinger-Gonzales E."/>
            <person name="Havlak P."/>
            <person name="Kuo D.-H."/>
            <person name="Larsson T."/>
            <person name="Lv J."/>
            <person name="Arendt D."/>
            <person name="Savage R."/>
            <person name="Osoegawa K."/>
            <person name="de Jong P."/>
            <person name="Lindberg D.R."/>
            <person name="Seaver E.C."/>
            <person name="Weisblat D.A."/>
            <person name="Putnam N.H."/>
            <person name="Grigoriev I.V."/>
            <person name="Rokhsar D.S."/>
        </authorList>
    </citation>
    <scope>NUCLEOTIDE SEQUENCE</scope>
</reference>
<dbReference type="InParanoid" id="T1G4W9"/>
<dbReference type="SUPFAM" id="SSF57959">
    <property type="entry name" value="Leucine zipper domain"/>
    <property type="match status" value="1"/>
</dbReference>
<evidence type="ECO:0000313" key="8">
    <source>
        <dbReference type="EnsemblMetazoa" id="HelroP82807"/>
    </source>
</evidence>
<feature type="domain" description="BZIP" evidence="6">
    <location>
        <begin position="18"/>
        <end position="70"/>
    </location>
</feature>
<proteinExistence type="inferred from homology"/>